<comment type="caution">
    <text evidence="2">The sequence shown here is derived from an EMBL/GenBank/DDBJ whole genome shotgun (WGS) entry which is preliminary data.</text>
</comment>
<feature type="chain" id="PRO_5046598546" description="DUF732 domain-containing protein" evidence="1">
    <location>
        <begin position="20"/>
        <end position="131"/>
    </location>
</feature>
<dbReference type="RefSeq" id="WP_020510468.1">
    <property type="nucleotide sequence ID" value="NZ_JBIAZU010000002.1"/>
</dbReference>
<proteinExistence type="predicted"/>
<name>A0ABW6WB50_9ACTN</name>
<evidence type="ECO:0000313" key="3">
    <source>
        <dbReference type="Proteomes" id="UP001602245"/>
    </source>
</evidence>
<keyword evidence="1" id="KW-0732">Signal</keyword>
<evidence type="ECO:0008006" key="4">
    <source>
        <dbReference type="Google" id="ProtNLM"/>
    </source>
</evidence>
<feature type="signal peptide" evidence="1">
    <location>
        <begin position="1"/>
        <end position="19"/>
    </location>
</feature>
<protein>
    <recommendedName>
        <fullName evidence="4">DUF732 domain-containing protein</fullName>
    </recommendedName>
</protein>
<sequence>MTRLLPLPLLALFAVSGCADQAAPAAATDAKPISPNEFASLKAEPDQKYADAYMAALKTISPELVAGKTRDAMVDLARDQCTTIEEFPGNEAKWLWWTNQRFTSAQHPKGFGEATAKKILATVQKYICPNY</sequence>
<organism evidence="2 3">
    <name type="scientific">Paractinoplanes globisporus</name>
    <dbReference type="NCBI Taxonomy" id="113565"/>
    <lineage>
        <taxon>Bacteria</taxon>
        <taxon>Bacillati</taxon>
        <taxon>Actinomycetota</taxon>
        <taxon>Actinomycetes</taxon>
        <taxon>Micromonosporales</taxon>
        <taxon>Micromonosporaceae</taxon>
        <taxon>Paractinoplanes</taxon>
    </lineage>
</organism>
<dbReference type="EMBL" id="JBIAZU010000002">
    <property type="protein sequence ID" value="MFF5290540.1"/>
    <property type="molecule type" value="Genomic_DNA"/>
</dbReference>
<gene>
    <name evidence="2" type="ORF">ACFY35_13935</name>
</gene>
<evidence type="ECO:0000256" key="1">
    <source>
        <dbReference type="SAM" id="SignalP"/>
    </source>
</evidence>
<keyword evidence="3" id="KW-1185">Reference proteome</keyword>
<accession>A0ABW6WB50</accession>
<reference evidence="2 3" key="1">
    <citation type="submission" date="2024-10" db="EMBL/GenBank/DDBJ databases">
        <title>The Natural Products Discovery Center: Release of the First 8490 Sequenced Strains for Exploring Actinobacteria Biosynthetic Diversity.</title>
        <authorList>
            <person name="Kalkreuter E."/>
            <person name="Kautsar S.A."/>
            <person name="Yang D."/>
            <person name="Bader C.D."/>
            <person name="Teijaro C.N."/>
            <person name="Fluegel L."/>
            <person name="Davis C.M."/>
            <person name="Simpson J.R."/>
            <person name="Lauterbach L."/>
            <person name="Steele A.D."/>
            <person name="Gui C."/>
            <person name="Meng S."/>
            <person name="Li G."/>
            <person name="Viehrig K."/>
            <person name="Ye F."/>
            <person name="Su P."/>
            <person name="Kiefer A.F."/>
            <person name="Nichols A."/>
            <person name="Cepeda A.J."/>
            <person name="Yan W."/>
            <person name="Fan B."/>
            <person name="Jiang Y."/>
            <person name="Adhikari A."/>
            <person name="Zheng C.-J."/>
            <person name="Schuster L."/>
            <person name="Cowan T.M."/>
            <person name="Smanski M.J."/>
            <person name="Chevrette M.G."/>
            <person name="De Carvalho L.P.S."/>
            <person name="Shen B."/>
        </authorList>
    </citation>
    <scope>NUCLEOTIDE SEQUENCE [LARGE SCALE GENOMIC DNA]</scope>
    <source>
        <strain evidence="2 3">NPDC000087</strain>
    </source>
</reference>
<dbReference type="Proteomes" id="UP001602245">
    <property type="component" value="Unassembled WGS sequence"/>
</dbReference>
<evidence type="ECO:0000313" key="2">
    <source>
        <dbReference type="EMBL" id="MFF5290540.1"/>
    </source>
</evidence>
<dbReference type="PROSITE" id="PS51257">
    <property type="entry name" value="PROKAR_LIPOPROTEIN"/>
    <property type="match status" value="1"/>
</dbReference>